<keyword evidence="7 20" id="KW-0679">Respiratory chain</keyword>
<evidence type="ECO:0000256" key="18">
    <source>
        <dbReference type="PIRSR" id="PIRSR038885-1"/>
    </source>
</evidence>
<dbReference type="EMBL" id="AP012078">
    <property type="protein sequence ID" value="BAW88053.1"/>
    <property type="molecule type" value="Genomic_DNA"/>
</dbReference>
<dbReference type="GO" id="GO:0008121">
    <property type="term" value="F:quinol-cytochrome-c reductase activity"/>
    <property type="evidence" value="ECO:0007669"/>
    <property type="project" value="InterPro"/>
</dbReference>
<dbReference type="PROSITE" id="PS51002">
    <property type="entry name" value="CYTB_NTER"/>
    <property type="match status" value="1"/>
</dbReference>
<dbReference type="AlphaFoldDB" id="A0A1Q2T8W4"/>
<evidence type="ECO:0000256" key="10">
    <source>
        <dbReference type="ARBA" id="ARBA00022792"/>
    </source>
</evidence>
<evidence type="ECO:0000256" key="11">
    <source>
        <dbReference type="ARBA" id="ARBA00022982"/>
    </source>
</evidence>
<evidence type="ECO:0000256" key="14">
    <source>
        <dbReference type="ARBA" id="ARBA00023075"/>
    </source>
</evidence>
<evidence type="ECO:0000256" key="19">
    <source>
        <dbReference type="PIRSR" id="PIRSR038885-2"/>
    </source>
</evidence>
<evidence type="ECO:0000256" key="2">
    <source>
        <dbReference type="ARBA" id="ARBA00004448"/>
    </source>
</evidence>
<feature type="transmembrane region" description="Helical" evidence="20">
    <location>
        <begin position="113"/>
        <end position="133"/>
    </location>
</feature>
<geneLocation type="mitochondrion" evidence="23"/>
<dbReference type="GO" id="GO:0016491">
    <property type="term" value="F:oxidoreductase activity"/>
    <property type="evidence" value="ECO:0007669"/>
    <property type="project" value="UniProtKB-UniRule"/>
</dbReference>
<gene>
    <name evidence="23" type="primary">Cyt b</name>
</gene>
<evidence type="ECO:0000256" key="8">
    <source>
        <dbReference type="ARBA" id="ARBA00022692"/>
    </source>
</evidence>
<dbReference type="PANTHER" id="PTHR19271">
    <property type="entry name" value="CYTOCHROME B"/>
    <property type="match status" value="1"/>
</dbReference>
<evidence type="ECO:0000256" key="7">
    <source>
        <dbReference type="ARBA" id="ARBA00022660"/>
    </source>
</evidence>
<keyword evidence="5 20" id="KW-0813">Transport</keyword>
<dbReference type="InterPro" id="IPR005797">
    <property type="entry name" value="Cyt_b/b6_N"/>
</dbReference>
<sequence length="380" mass="42539">MASLRKTHPLIKIANDALVDLPTPSNISALWNFGSLLGLCLITQILTGLFLAMHYTSDISTAFSSVAHICRDVNYGWLIRNLHANGASFFFICVYMHIARGLYYGSYLYKETWNIGVILLLLVMMTAFVGYVLPWGQMSFWGATVITNLLSAVPYMGDMLVQWIWGGFSVDNATLTRFFAFHFLLPFVIAGATILHLLFLHETGSNNPAGLNSDADKISFHPYFSYKDLLGFIVMLLALTSLALFSPNLLGDPDNFTPANPLVTPPHIQPEWYFLFAYAILRSIPNKLGGVLALLFSILVLMVVPILHTSKQRGLTFRPMTQFLFWTLVADMLILTWIGGMPVEHPYVMIGQIASVLYFALFLILIPLTGWVENKALKWA</sequence>
<keyword evidence="11 20" id="KW-0249">Electron transport</keyword>
<feature type="binding site" description="axial binding residue" evidence="19">
    <location>
        <position position="196"/>
    </location>
    <ligand>
        <name>heme b</name>
        <dbReference type="ChEBI" id="CHEBI:60344"/>
        <label>b566</label>
    </ligand>
    <ligandPart>
        <name>Fe</name>
        <dbReference type="ChEBI" id="CHEBI:18248"/>
    </ligandPart>
</feature>
<feature type="transmembrane region" description="Helical" evidence="20">
    <location>
        <begin position="229"/>
        <end position="250"/>
    </location>
</feature>
<keyword evidence="8 20" id="KW-0812">Transmembrane</keyword>
<evidence type="ECO:0000259" key="22">
    <source>
        <dbReference type="PROSITE" id="PS51003"/>
    </source>
</evidence>
<feature type="transmembrane region" description="Helical" evidence="20">
    <location>
        <begin position="145"/>
        <end position="166"/>
    </location>
</feature>
<evidence type="ECO:0000256" key="3">
    <source>
        <dbReference type="ARBA" id="ARBA00011660"/>
    </source>
</evidence>
<feature type="transmembrane region" description="Helical" evidence="20">
    <location>
        <begin position="87"/>
        <end position="107"/>
    </location>
</feature>
<dbReference type="InterPro" id="IPR036150">
    <property type="entry name" value="Cyt_b/b6_C_sf"/>
</dbReference>
<feature type="transmembrane region" description="Helical" evidence="20">
    <location>
        <begin position="320"/>
        <end position="338"/>
    </location>
</feature>
<evidence type="ECO:0000256" key="9">
    <source>
        <dbReference type="ARBA" id="ARBA00022723"/>
    </source>
</evidence>
<evidence type="ECO:0000259" key="21">
    <source>
        <dbReference type="PROSITE" id="PS51002"/>
    </source>
</evidence>
<dbReference type="GO" id="GO:0006122">
    <property type="term" value="P:mitochondrial electron transport, ubiquinol to cytochrome c"/>
    <property type="evidence" value="ECO:0007669"/>
    <property type="project" value="TreeGrafter"/>
</dbReference>
<evidence type="ECO:0000256" key="20">
    <source>
        <dbReference type="RuleBase" id="RU362117"/>
    </source>
</evidence>
<comment type="subcellular location">
    <subcellularLocation>
        <location evidence="2">Mitochondrion inner membrane</location>
        <topology evidence="2">Multi-pass membrane protein</topology>
    </subcellularLocation>
</comment>
<evidence type="ECO:0000256" key="17">
    <source>
        <dbReference type="ARBA" id="ARBA00061233"/>
    </source>
</evidence>
<comment type="cofactor">
    <cofactor evidence="20">
        <name>heme b</name>
        <dbReference type="ChEBI" id="CHEBI:60344"/>
    </cofactor>
    <text evidence="20">Binds 2 heme groups non-covalently.</text>
</comment>
<keyword evidence="16 20" id="KW-0472">Membrane</keyword>
<comment type="cofactor">
    <cofactor evidence="19">
        <name>heme</name>
        <dbReference type="ChEBI" id="CHEBI:30413"/>
    </cofactor>
    <text evidence="19">Binds 2 heme groups non-covalently.</text>
</comment>
<feature type="transmembrane region" description="Helical" evidence="20">
    <location>
        <begin position="29"/>
        <end position="52"/>
    </location>
</feature>
<organism evidence="23">
    <name type="scientific">Hemitremia flammea</name>
    <dbReference type="NCBI Taxonomy" id="67543"/>
    <lineage>
        <taxon>Eukaryota</taxon>
        <taxon>Metazoa</taxon>
        <taxon>Chordata</taxon>
        <taxon>Craniata</taxon>
        <taxon>Vertebrata</taxon>
        <taxon>Euteleostomi</taxon>
        <taxon>Actinopterygii</taxon>
        <taxon>Neopterygii</taxon>
        <taxon>Teleostei</taxon>
        <taxon>Ostariophysi</taxon>
        <taxon>Cypriniformes</taxon>
        <taxon>Leuciscidae</taxon>
        <taxon>Plagopterinae</taxon>
        <taxon>Hemitremia</taxon>
    </lineage>
</organism>
<feature type="binding site" description="axial binding residue" evidence="19">
    <location>
        <position position="182"/>
    </location>
    <ligand>
        <name>heme b</name>
        <dbReference type="ChEBI" id="CHEBI:60344"/>
        <label>b562</label>
    </ligand>
    <ligandPart>
        <name>Fe</name>
        <dbReference type="ChEBI" id="CHEBI:18248"/>
    </ligandPart>
</feature>
<dbReference type="InterPro" id="IPR030689">
    <property type="entry name" value="Cytochrome_b"/>
</dbReference>
<keyword evidence="6 19" id="KW-0349">Heme</keyword>
<reference evidence="23" key="1">
    <citation type="journal article" date="2013" name="Mol. Biol. Evol.">
        <title>MitoFish and MitoAnnotator: A Mitochondrial Genome Database of Fish with an Accurate and Automatic Annotation Pipeline.</title>
        <authorList>
            <person name="Iwasaki W."/>
            <person name="Fukunaga T."/>
            <person name="Isagozawa R."/>
            <person name="Yamada K."/>
            <person name="Maeda Y."/>
            <person name="Satoh T.P."/>
            <person name="Sado T."/>
            <person name="Mabuchi K."/>
            <person name="Takeshima H."/>
            <person name="Miya M."/>
            <person name="Nishida M."/>
        </authorList>
    </citation>
    <scope>NUCLEOTIDE SEQUENCE</scope>
</reference>
<dbReference type="InterPro" id="IPR048259">
    <property type="entry name" value="Cytochrome_b_N_euk/bac"/>
</dbReference>
<evidence type="ECO:0000313" key="23">
    <source>
        <dbReference type="EMBL" id="BAW88053.1"/>
    </source>
</evidence>
<comment type="function">
    <text evidence="1 20">Component of the ubiquinol-cytochrome c reductase complex (complex III or cytochrome b-c1 complex) that is part of the mitochondrial respiratory chain. The b-c1 complex mediates electron transfer from ubiquinol to cytochrome c. Contributes to the generation of a proton gradient across the mitochondrial membrane that is then used for ATP synthesis.</text>
</comment>
<feature type="transmembrane region" description="Helical" evidence="20">
    <location>
        <begin position="288"/>
        <end position="308"/>
    </location>
</feature>
<evidence type="ECO:0000256" key="5">
    <source>
        <dbReference type="ARBA" id="ARBA00022448"/>
    </source>
</evidence>
<evidence type="ECO:0000256" key="4">
    <source>
        <dbReference type="ARBA" id="ARBA00013531"/>
    </source>
</evidence>
<keyword evidence="9 19" id="KW-0479">Metal-binding</keyword>
<dbReference type="Pfam" id="PF00033">
    <property type="entry name" value="Cytochrome_B"/>
    <property type="match status" value="1"/>
</dbReference>
<feature type="transmembrane region" description="Helical" evidence="20">
    <location>
        <begin position="350"/>
        <end position="372"/>
    </location>
</feature>
<protein>
    <recommendedName>
        <fullName evidence="4 20">Cytochrome b</fullName>
    </recommendedName>
</protein>
<comment type="similarity">
    <text evidence="17 20">Belongs to the cytochrome b family.</text>
</comment>
<feature type="domain" description="Cytochrome b/b6 N-terminal region profile" evidence="21">
    <location>
        <begin position="1"/>
        <end position="209"/>
    </location>
</feature>
<evidence type="ECO:0000256" key="6">
    <source>
        <dbReference type="ARBA" id="ARBA00022617"/>
    </source>
</evidence>
<feature type="binding site" description="axial binding residue" evidence="19">
    <location>
        <position position="83"/>
    </location>
    <ligand>
        <name>heme b</name>
        <dbReference type="ChEBI" id="CHEBI:60344"/>
        <label>b562</label>
    </ligand>
    <ligandPart>
        <name>Fe</name>
        <dbReference type="ChEBI" id="CHEBI:18248"/>
    </ligandPart>
</feature>
<dbReference type="FunFam" id="1.20.810.10:FF:000002">
    <property type="entry name" value="Cytochrome b"/>
    <property type="match status" value="1"/>
</dbReference>
<dbReference type="SUPFAM" id="SSF81342">
    <property type="entry name" value="Transmembrane di-heme cytochromes"/>
    <property type="match status" value="1"/>
</dbReference>
<keyword evidence="10" id="KW-0999">Mitochondrion inner membrane</keyword>
<dbReference type="InterPro" id="IPR016174">
    <property type="entry name" value="Di-haem_cyt_TM"/>
</dbReference>
<evidence type="ECO:0000256" key="12">
    <source>
        <dbReference type="ARBA" id="ARBA00022989"/>
    </source>
</evidence>
<dbReference type="GO" id="GO:0045275">
    <property type="term" value="C:respiratory chain complex III"/>
    <property type="evidence" value="ECO:0007669"/>
    <property type="project" value="InterPro"/>
</dbReference>
<dbReference type="Gene3D" id="1.20.810.10">
    <property type="entry name" value="Cytochrome Bc1 Complex, Chain C"/>
    <property type="match status" value="1"/>
</dbReference>
<dbReference type="PIRSF" id="PIRSF038885">
    <property type="entry name" value="COB"/>
    <property type="match status" value="1"/>
</dbReference>
<keyword evidence="14" id="KW-0830">Ubiquinone</keyword>
<dbReference type="PROSITE" id="PS51003">
    <property type="entry name" value="CYTB_CTER"/>
    <property type="match status" value="1"/>
</dbReference>
<dbReference type="CDD" id="cd00284">
    <property type="entry name" value="Cytochrome_b_N"/>
    <property type="match status" value="1"/>
</dbReference>
<evidence type="ECO:0000256" key="13">
    <source>
        <dbReference type="ARBA" id="ARBA00023004"/>
    </source>
</evidence>
<feature type="domain" description="Cytochrome b/b6 C-terminal region profile" evidence="22">
    <location>
        <begin position="210"/>
        <end position="380"/>
    </location>
</feature>
<dbReference type="InterPro" id="IPR005798">
    <property type="entry name" value="Cyt_b/b6_C"/>
</dbReference>
<keyword evidence="15 20" id="KW-0496">Mitochondrion</keyword>
<dbReference type="InterPro" id="IPR027387">
    <property type="entry name" value="Cytb/b6-like_sf"/>
</dbReference>
<name>A0A1Q2T8W4_9TELE</name>
<feature type="transmembrane region" description="Helical" evidence="20">
    <location>
        <begin position="178"/>
        <end position="200"/>
    </location>
</feature>
<proteinExistence type="inferred from homology"/>
<dbReference type="Pfam" id="PF00032">
    <property type="entry name" value="Cytochrom_B_C"/>
    <property type="match status" value="1"/>
</dbReference>
<accession>A0A1Q2T8W4</accession>
<dbReference type="InterPro" id="IPR048260">
    <property type="entry name" value="Cytochrome_b_C_euk/bac"/>
</dbReference>
<keyword evidence="12 20" id="KW-1133">Transmembrane helix</keyword>
<dbReference type="PANTHER" id="PTHR19271:SF16">
    <property type="entry name" value="CYTOCHROME B"/>
    <property type="match status" value="1"/>
</dbReference>
<dbReference type="GO" id="GO:0005743">
    <property type="term" value="C:mitochondrial inner membrane"/>
    <property type="evidence" value="ECO:0007669"/>
    <property type="project" value="UniProtKB-SubCell"/>
</dbReference>
<evidence type="ECO:0000256" key="1">
    <source>
        <dbReference type="ARBA" id="ARBA00002566"/>
    </source>
</evidence>
<dbReference type="GO" id="GO:0046872">
    <property type="term" value="F:metal ion binding"/>
    <property type="evidence" value="ECO:0007669"/>
    <property type="project" value="UniProtKB-UniRule"/>
</dbReference>
<dbReference type="SUPFAM" id="SSF81648">
    <property type="entry name" value="a domain/subunit of cytochrome bc1 complex (Ubiquinol-cytochrome c reductase)"/>
    <property type="match status" value="1"/>
</dbReference>
<keyword evidence="13 19" id="KW-0408">Iron</keyword>
<feature type="binding site" description="axial binding residue" evidence="19">
    <location>
        <position position="97"/>
    </location>
    <ligand>
        <name>heme b</name>
        <dbReference type="ChEBI" id="CHEBI:60344"/>
        <label>b566</label>
    </ligand>
    <ligandPart>
        <name>Fe</name>
        <dbReference type="ChEBI" id="CHEBI:18248"/>
    </ligandPart>
</feature>
<comment type="subunit">
    <text evidence="3">The cytochrome bc1 complex contains 3 respiratory subunits (MT-CYB, CYC1 and UQCRFS1), 2 core proteins (UQCRC1 and UQCRC2) and probably 6 low-molecular weight proteins.</text>
</comment>
<evidence type="ECO:0000256" key="16">
    <source>
        <dbReference type="ARBA" id="ARBA00023136"/>
    </source>
</evidence>
<dbReference type="CDD" id="cd00290">
    <property type="entry name" value="cytochrome_b_C"/>
    <property type="match status" value="1"/>
</dbReference>
<feature type="binding site" evidence="18">
    <location>
        <position position="201"/>
    </location>
    <ligand>
        <name>a ubiquinone</name>
        <dbReference type="ChEBI" id="CHEBI:16389"/>
    </ligand>
</feature>
<evidence type="ECO:0000256" key="15">
    <source>
        <dbReference type="ARBA" id="ARBA00023128"/>
    </source>
</evidence>